<evidence type="ECO:0000256" key="1">
    <source>
        <dbReference type="SAM" id="MobiDB-lite"/>
    </source>
</evidence>
<gene>
    <name evidence="2" type="ORF">T265_10979</name>
</gene>
<accession>A0A074Z4M4</accession>
<dbReference type="RefSeq" id="XP_009175772.1">
    <property type="nucleotide sequence ID" value="XM_009177508.1"/>
</dbReference>
<keyword evidence="3" id="KW-1185">Reference proteome</keyword>
<dbReference type="EMBL" id="KL597052">
    <property type="protein sequence ID" value="KER20477.1"/>
    <property type="molecule type" value="Genomic_DNA"/>
</dbReference>
<evidence type="ECO:0000313" key="3">
    <source>
        <dbReference type="Proteomes" id="UP000054324"/>
    </source>
</evidence>
<name>A0A074Z4M4_OPIVI</name>
<evidence type="ECO:0000313" key="2">
    <source>
        <dbReference type="EMBL" id="KER20477.1"/>
    </source>
</evidence>
<dbReference type="Proteomes" id="UP000054324">
    <property type="component" value="Unassembled WGS sequence"/>
</dbReference>
<dbReference type="GeneID" id="20325147"/>
<sequence>METGAGEGVLANCNSPRHKYGRPLAYLFFTVEDIRQFLALDQPVPPLRARPRPSGDEIAPDDGGR</sequence>
<dbReference type="CTD" id="20325147"/>
<protein>
    <submittedName>
        <fullName evidence="2">Uncharacterized protein</fullName>
    </submittedName>
</protein>
<proteinExistence type="predicted"/>
<organism evidence="2 3">
    <name type="scientific">Opisthorchis viverrini</name>
    <name type="common">Southeast Asian liver fluke</name>
    <dbReference type="NCBI Taxonomy" id="6198"/>
    <lineage>
        <taxon>Eukaryota</taxon>
        <taxon>Metazoa</taxon>
        <taxon>Spiralia</taxon>
        <taxon>Lophotrochozoa</taxon>
        <taxon>Platyhelminthes</taxon>
        <taxon>Trematoda</taxon>
        <taxon>Digenea</taxon>
        <taxon>Opisthorchiida</taxon>
        <taxon>Opisthorchiata</taxon>
        <taxon>Opisthorchiidae</taxon>
        <taxon>Opisthorchis</taxon>
    </lineage>
</organism>
<dbReference type="AlphaFoldDB" id="A0A074Z4M4"/>
<dbReference type="KEGG" id="ovi:T265_10979"/>
<reference evidence="2 3" key="1">
    <citation type="submission" date="2013-11" db="EMBL/GenBank/DDBJ databases">
        <title>Opisthorchis viverrini - life in the bile duct.</title>
        <authorList>
            <person name="Young N.D."/>
            <person name="Nagarajan N."/>
            <person name="Lin S.J."/>
            <person name="Korhonen P.K."/>
            <person name="Jex A.R."/>
            <person name="Hall R.S."/>
            <person name="Safavi-Hemami H."/>
            <person name="Kaewkong W."/>
            <person name="Bertrand D."/>
            <person name="Gao S."/>
            <person name="Seet Q."/>
            <person name="Wongkham S."/>
            <person name="Teh B.T."/>
            <person name="Wongkham C."/>
            <person name="Intapan P.M."/>
            <person name="Maleewong W."/>
            <person name="Yang X."/>
            <person name="Hu M."/>
            <person name="Wang Z."/>
            <person name="Hofmann A."/>
            <person name="Sternberg P.W."/>
            <person name="Tan P."/>
            <person name="Wang J."/>
            <person name="Gasser R.B."/>
        </authorList>
    </citation>
    <scope>NUCLEOTIDE SEQUENCE [LARGE SCALE GENOMIC DNA]</scope>
</reference>
<feature type="region of interest" description="Disordered" evidence="1">
    <location>
        <begin position="42"/>
        <end position="65"/>
    </location>
</feature>